<evidence type="ECO:0000313" key="2">
    <source>
        <dbReference type="EMBL" id="GAA0769247.1"/>
    </source>
</evidence>
<protein>
    <recommendedName>
        <fullName evidence="4">Lipoprotein</fullName>
    </recommendedName>
</protein>
<dbReference type="EMBL" id="BAAAEW010000047">
    <property type="protein sequence ID" value="GAA0769247.1"/>
    <property type="molecule type" value="Genomic_DNA"/>
</dbReference>
<organism evidence="2 3">
    <name type="scientific">Ideonella azotifigens</name>
    <dbReference type="NCBI Taxonomy" id="513160"/>
    <lineage>
        <taxon>Bacteria</taxon>
        <taxon>Pseudomonadati</taxon>
        <taxon>Pseudomonadota</taxon>
        <taxon>Betaproteobacteria</taxon>
        <taxon>Burkholderiales</taxon>
        <taxon>Sphaerotilaceae</taxon>
        <taxon>Ideonella</taxon>
    </lineage>
</organism>
<proteinExistence type="predicted"/>
<keyword evidence="3" id="KW-1185">Reference proteome</keyword>
<dbReference type="PROSITE" id="PS51257">
    <property type="entry name" value="PROKAR_LIPOPROTEIN"/>
    <property type="match status" value="1"/>
</dbReference>
<gene>
    <name evidence="2" type="ORF">GCM10009107_59900</name>
</gene>
<evidence type="ECO:0000256" key="1">
    <source>
        <dbReference type="SAM" id="SignalP"/>
    </source>
</evidence>
<dbReference type="Proteomes" id="UP001500279">
    <property type="component" value="Unassembled WGS sequence"/>
</dbReference>
<evidence type="ECO:0008006" key="4">
    <source>
        <dbReference type="Google" id="ProtNLM"/>
    </source>
</evidence>
<feature type="chain" id="PRO_5045823577" description="Lipoprotein" evidence="1">
    <location>
        <begin position="23"/>
        <end position="117"/>
    </location>
</feature>
<reference evidence="2 3" key="1">
    <citation type="journal article" date="2019" name="Int. J. Syst. Evol. Microbiol.">
        <title>The Global Catalogue of Microorganisms (GCM) 10K type strain sequencing project: providing services to taxonomists for standard genome sequencing and annotation.</title>
        <authorList>
            <consortium name="The Broad Institute Genomics Platform"/>
            <consortium name="The Broad Institute Genome Sequencing Center for Infectious Disease"/>
            <person name="Wu L."/>
            <person name="Ma J."/>
        </authorList>
    </citation>
    <scope>NUCLEOTIDE SEQUENCE [LARGE SCALE GENOMIC DNA]</scope>
    <source>
        <strain evidence="2 3">JCM 15503</strain>
    </source>
</reference>
<evidence type="ECO:0000313" key="3">
    <source>
        <dbReference type="Proteomes" id="UP001500279"/>
    </source>
</evidence>
<dbReference type="RefSeq" id="WP_141287934.1">
    <property type="nucleotide sequence ID" value="NZ_BAAAEW010000047.1"/>
</dbReference>
<sequence>MTSNQHRLLTAMLVSALATACAKGGVTFTVRNAGDSVMAGVVVQVTGKAYPVGDLLPGESKSMTLAPTGESHVEIAQIGNPKLVVDCYFEPGYEGTIEARLTETKVVAVKSQLRLSH</sequence>
<keyword evidence="1" id="KW-0732">Signal</keyword>
<accession>A0ABN1KKI7</accession>
<name>A0ABN1KKI7_9BURK</name>
<comment type="caution">
    <text evidence="2">The sequence shown here is derived from an EMBL/GenBank/DDBJ whole genome shotgun (WGS) entry which is preliminary data.</text>
</comment>
<feature type="signal peptide" evidence="1">
    <location>
        <begin position="1"/>
        <end position="22"/>
    </location>
</feature>